<proteinExistence type="predicted"/>
<protein>
    <submittedName>
        <fullName evidence="2">Uncharacterized protein</fullName>
    </submittedName>
</protein>
<name>A0ABR0NLU7_GOSAR</name>
<gene>
    <name evidence="2" type="ORF">PVK06_036861</name>
</gene>
<accession>A0ABR0NLU7</accession>
<evidence type="ECO:0000256" key="1">
    <source>
        <dbReference type="SAM" id="Phobius"/>
    </source>
</evidence>
<sequence>MADISFNYMLVNLAGVMKILWLISISTACWSIWLVRNEMVFNQKMKPMDTMIFHSKMKATMWVRVVHNEVILTECSWWFCPLKCRSHNKTYKGLEMSWWFPPRGWLKFKVCGVVFKDKASYMKLVPMWCLNGSRKQSQDLESYTIFFAEIERISYLSFGKAEHMGNKLAFALAIVGVKRSDTFSCI</sequence>
<evidence type="ECO:0000313" key="2">
    <source>
        <dbReference type="EMBL" id="KAK5795591.1"/>
    </source>
</evidence>
<evidence type="ECO:0000313" key="3">
    <source>
        <dbReference type="Proteomes" id="UP001358586"/>
    </source>
</evidence>
<feature type="transmembrane region" description="Helical" evidence="1">
    <location>
        <begin position="6"/>
        <end position="35"/>
    </location>
</feature>
<dbReference type="Proteomes" id="UP001358586">
    <property type="component" value="Chromosome 10"/>
</dbReference>
<organism evidence="2 3">
    <name type="scientific">Gossypium arboreum</name>
    <name type="common">Tree cotton</name>
    <name type="synonym">Gossypium nanking</name>
    <dbReference type="NCBI Taxonomy" id="29729"/>
    <lineage>
        <taxon>Eukaryota</taxon>
        <taxon>Viridiplantae</taxon>
        <taxon>Streptophyta</taxon>
        <taxon>Embryophyta</taxon>
        <taxon>Tracheophyta</taxon>
        <taxon>Spermatophyta</taxon>
        <taxon>Magnoliopsida</taxon>
        <taxon>eudicotyledons</taxon>
        <taxon>Gunneridae</taxon>
        <taxon>Pentapetalae</taxon>
        <taxon>rosids</taxon>
        <taxon>malvids</taxon>
        <taxon>Malvales</taxon>
        <taxon>Malvaceae</taxon>
        <taxon>Malvoideae</taxon>
        <taxon>Gossypium</taxon>
    </lineage>
</organism>
<keyword evidence="3" id="KW-1185">Reference proteome</keyword>
<comment type="caution">
    <text evidence="2">The sequence shown here is derived from an EMBL/GenBank/DDBJ whole genome shotgun (WGS) entry which is preliminary data.</text>
</comment>
<keyword evidence="1" id="KW-0472">Membrane</keyword>
<reference evidence="2 3" key="1">
    <citation type="submission" date="2023-03" db="EMBL/GenBank/DDBJ databases">
        <title>WGS of Gossypium arboreum.</title>
        <authorList>
            <person name="Yu D."/>
        </authorList>
    </citation>
    <scope>NUCLEOTIDE SEQUENCE [LARGE SCALE GENOMIC DNA]</scope>
    <source>
        <tissue evidence="2">Leaf</tissue>
    </source>
</reference>
<dbReference type="EMBL" id="JARKNE010000010">
    <property type="protein sequence ID" value="KAK5795591.1"/>
    <property type="molecule type" value="Genomic_DNA"/>
</dbReference>
<keyword evidence="1" id="KW-1133">Transmembrane helix</keyword>
<keyword evidence="1" id="KW-0812">Transmembrane</keyword>